<dbReference type="PANTHER" id="PTHR37720">
    <property type="entry name" value="OS10G0481400 PROTEIN"/>
    <property type="match status" value="1"/>
</dbReference>
<protein>
    <submittedName>
        <fullName evidence="1">Uncharacterized protein</fullName>
    </submittedName>
</protein>
<keyword evidence="2" id="KW-1185">Reference proteome</keyword>
<organism evidence="1 2">
    <name type="scientific">Dillenia turbinata</name>
    <dbReference type="NCBI Taxonomy" id="194707"/>
    <lineage>
        <taxon>Eukaryota</taxon>
        <taxon>Viridiplantae</taxon>
        <taxon>Streptophyta</taxon>
        <taxon>Embryophyta</taxon>
        <taxon>Tracheophyta</taxon>
        <taxon>Spermatophyta</taxon>
        <taxon>Magnoliopsida</taxon>
        <taxon>eudicotyledons</taxon>
        <taxon>Gunneridae</taxon>
        <taxon>Pentapetalae</taxon>
        <taxon>Dilleniales</taxon>
        <taxon>Dilleniaceae</taxon>
        <taxon>Dillenia</taxon>
    </lineage>
</organism>
<evidence type="ECO:0000313" key="1">
    <source>
        <dbReference type="EMBL" id="KAK6936040.1"/>
    </source>
</evidence>
<dbReference type="Proteomes" id="UP001370490">
    <property type="component" value="Unassembled WGS sequence"/>
</dbReference>
<dbReference type="AlphaFoldDB" id="A0AAN8VKV3"/>
<proteinExistence type="predicted"/>
<sequence>MISILAQERLLGAALGSVFAGVVVYEQRRAIYDSISANSPSQSQRKSVGVIVPDDLTQHTRQSAFTIHLEASSYGPYRYQYLGRVNMTGLRSIDCRYFLKDFMLLDFLEKRSFCLCVSEPLFGKKSRQQMAHYWNKAVDQTLGPIIASLSSRGW</sequence>
<comment type="caution">
    <text evidence="1">The sequence shown here is derived from an EMBL/GenBank/DDBJ whole genome shotgun (WGS) entry which is preliminary data.</text>
</comment>
<dbReference type="EMBL" id="JBAMMX010000007">
    <property type="protein sequence ID" value="KAK6936040.1"/>
    <property type="molecule type" value="Genomic_DNA"/>
</dbReference>
<gene>
    <name evidence="1" type="ORF">RJ641_033070</name>
</gene>
<accession>A0AAN8VKV3</accession>
<name>A0AAN8VKV3_9MAGN</name>
<reference evidence="1 2" key="1">
    <citation type="submission" date="2023-12" db="EMBL/GenBank/DDBJ databases">
        <title>A high-quality genome assembly for Dillenia turbinata (Dilleniales).</title>
        <authorList>
            <person name="Chanderbali A."/>
        </authorList>
    </citation>
    <scope>NUCLEOTIDE SEQUENCE [LARGE SCALE GENOMIC DNA]</scope>
    <source>
        <strain evidence="1">LSX21</strain>
        <tissue evidence="1">Leaf</tissue>
    </source>
</reference>
<evidence type="ECO:0000313" key="2">
    <source>
        <dbReference type="Proteomes" id="UP001370490"/>
    </source>
</evidence>
<dbReference type="PANTHER" id="PTHR37720:SF2">
    <property type="entry name" value="OS10G0481400 PROTEIN"/>
    <property type="match status" value="1"/>
</dbReference>